<keyword evidence="3" id="KW-1185">Reference proteome</keyword>
<evidence type="ECO:0000256" key="1">
    <source>
        <dbReference type="SAM" id="MobiDB-lite"/>
    </source>
</evidence>
<proteinExistence type="predicted"/>
<name>A0A9N9JCY1_9GLOM</name>
<sequence>QIRPRNYDNEIQCYDHQPPEDAPGWAYTEQPNDIYDTDFN</sequence>
<dbReference type="EMBL" id="CAJVPQ010028816">
    <property type="protein sequence ID" value="CAG8773774.1"/>
    <property type="molecule type" value="Genomic_DNA"/>
</dbReference>
<comment type="caution">
    <text evidence="2">The sequence shown here is derived from an EMBL/GenBank/DDBJ whole genome shotgun (WGS) entry which is preliminary data.</text>
</comment>
<protein>
    <submittedName>
        <fullName evidence="2">2185_t:CDS:1</fullName>
    </submittedName>
</protein>
<evidence type="ECO:0000313" key="3">
    <source>
        <dbReference type="Proteomes" id="UP000789570"/>
    </source>
</evidence>
<reference evidence="2" key="1">
    <citation type="submission" date="2021-06" db="EMBL/GenBank/DDBJ databases">
        <authorList>
            <person name="Kallberg Y."/>
            <person name="Tangrot J."/>
            <person name="Rosling A."/>
        </authorList>
    </citation>
    <scope>NUCLEOTIDE SEQUENCE</scope>
    <source>
        <strain evidence="2">UK204</strain>
    </source>
</reference>
<organism evidence="2 3">
    <name type="scientific">Funneliformis caledonium</name>
    <dbReference type="NCBI Taxonomy" id="1117310"/>
    <lineage>
        <taxon>Eukaryota</taxon>
        <taxon>Fungi</taxon>
        <taxon>Fungi incertae sedis</taxon>
        <taxon>Mucoromycota</taxon>
        <taxon>Glomeromycotina</taxon>
        <taxon>Glomeromycetes</taxon>
        <taxon>Glomerales</taxon>
        <taxon>Glomeraceae</taxon>
        <taxon>Funneliformis</taxon>
    </lineage>
</organism>
<evidence type="ECO:0000313" key="2">
    <source>
        <dbReference type="EMBL" id="CAG8773774.1"/>
    </source>
</evidence>
<accession>A0A9N9JCY1</accession>
<dbReference type="AlphaFoldDB" id="A0A9N9JCY1"/>
<gene>
    <name evidence="2" type="ORF">FCALED_LOCUS17697</name>
</gene>
<dbReference type="Proteomes" id="UP000789570">
    <property type="component" value="Unassembled WGS sequence"/>
</dbReference>
<feature type="non-terminal residue" evidence="2">
    <location>
        <position position="40"/>
    </location>
</feature>
<feature type="non-terminal residue" evidence="2">
    <location>
        <position position="1"/>
    </location>
</feature>
<feature type="region of interest" description="Disordered" evidence="1">
    <location>
        <begin position="1"/>
        <end position="40"/>
    </location>
</feature>
<dbReference type="OrthoDB" id="2420041at2759"/>